<dbReference type="PANTHER" id="PTHR33620">
    <property type="entry name" value="UREASE ACCESSORY PROTEIN F"/>
    <property type="match status" value="1"/>
</dbReference>
<keyword evidence="1 3" id="KW-0996">Nickel insertion</keyword>
<keyword evidence="3" id="KW-0963">Cytoplasm</keyword>
<comment type="subcellular location">
    <subcellularLocation>
        <location evidence="3">Cytoplasm</location>
    </subcellularLocation>
</comment>
<keyword evidence="5" id="KW-1185">Reference proteome</keyword>
<dbReference type="GO" id="GO:0005737">
    <property type="term" value="C:cytoplasm"/>
    <property type="evidence" value="ECO:0007669"/>
    <property type="project" value="UniProtKB-SubCell"/>
</dbReference>
<evidence type="ECO:0000313" key="5">
    <source>
        <dbReference type="Proteomes" id="UP000293850"/>
    </source>
</evidence>
<accession>A0A4P6WRI2</accession>
<keyword evidence="2 3" id="KW-0143">Chaperone</keyword>
<reference evidence="4 5" key="1">
    <citation type="submission" date="2019-03" db="EMBL/GenBank/DDBJ databases">
        <title>Complete genome sequence of an arsenate-respiring bacteria, Citrobacter sp. LY-1.</title>
        <authorList>
            <person name="Wang H."/>
            <person name="Liu Y."/>
            <person name="Li Q."/>
            <person name="Huang J."/>
        </authorList>
    </citation>
    <scope>NUCLEOTIDE SEQUENCE [LARGE SCALE GENOMIC DNA]</scope>
    <source>
        <strain evidence="4 5">LY-1</strain>
    </source>
</reference>
<gene>
    <name evidence="3" type="primary">ureF</name>
    <name evidence="4" type="ORF">E1B03_15130</name>
</gene>
<dbReference type="PANTHER" id="PTHR33620:SF1">
    <property type="entry name" value="UREASE ACCESSORY PROTEIN F"/>
    <property type="match status" value="1"/>
</dbReference>
<dbReference type="Gene3D" id="1.10.4190.10">
    <property type="entry name" value="Urease accessory protein UreF"/>
    <property type="match status" value="1"/>
</dbReference>
<comment type="subunit">
    <text evidence="3">UreD, UreF and UreG form a complex that acts as a GTP-hydrolysis-dependent molecular chaperone, activating the urease apoprotein by helping to assemble the nickel containing metallocenter of UreC. The UreE protein probably delivers the nickel.</text>
</comment>
<dbReference type="Proteomes" id="UP000293850">
    <property type="component" value="Chromosome"/>
</dbReference>
<dbReference type="HAMAP" id="MF_01385">
    <property type="entry name" value="UreF"/>
    <property type="match status" value="1"/>
</dbReference>
<proteinExistence type="inferred from homology"/>
<dbReference type="AlphaFoldDB" id="A0A4P6WRI2"/>
<protein>
    <recommendedName>
        <fullName evidence="3">Urease accessory protein UreF</fullName>
    </recommendedName>
</protein>
<dbReference type="EMBL" id="CP037864">
    <property type="protein sequence ID" value="QBM25844.1"/>
    <property type="molecule type" value="Genomic_DNA"/>
</dbReference>
<organism evidence="4 5">
    <name type="scientific">Citrobacter arsenatis</name>
    <dbReference type="NCBI Taxonomy" id="2546350"/>
    <lineage>
        <taxon>Bacteria</taxon>
        <taxon>Pseudomonadati</taxon>
        <taxon>Pseudomonadota</taxon>
        <taxon>Gammaproteobacteria</taxon>
        <taxon>Enterobacterales</taxon>
        <taxon>Enterobacteriaceae</taxon>
        <taxon>Citrobacter</taxon>
    </lineage>
</organism>
<evidence type="ECO:0000256" key="3">
    <source>
        <dbReference type="HAMAP-Rule" id="MF_01385"/>
    </source>
</evidence>
<evidence type="ECO:0000313" key="4">
    <source>
        <dbReference type="EMBL" id="QBM25844.1"/>
    </source>
</evidence>
<sequence length="220" mass="24952">MQIHDSAFPTGSFAHSFGIETYIQEDILRDENDLTKFLDMYIRYNLASADAIFVKKAYYLAQQQDKASLIHIENICHGIKLSPETRKASAMMGRQFLHTVRSLNDNELIKLWYEKLKNKEIKGHYSIVYGIYAAIIGADVKMALEMFLYSSVTALVQNAVRAVPLGQMSGVKAVFTLLPVIQETARQVMTLNLDDLDNNSIALEIASMKHEFLHSRLFIS</sequence>
<dbReference type="GO" id="GO:0016151">
    <property type="term" value="F:nickel cation binding"/>
    <property type="evidence" value="ECO:0007669"/>
    <property type="project" value="UniProtKB-UniRule"/>
</dbReference>
<name>A0A4P6WRI2_9ENTR</name>
<evidence type="ECO:0000256" key="1">
    <source>
        <dbReference type="ARBA" id="ARBA00022988"/>
    </source>
</evidence>
<evidence type="ECO:0000256" key="2">
    <source>
        <dbReference type="ARBA" id="ARBA00023186"/>
    </source>
</evidence>
<dbReference type="InterPro" id="IPR038277">
    <property type="entry name" value="UreF_sf"/>
</dbReference>
<comment type="function">
    <text evidence="3">Required for maturation of urease via the functional incorporation of the urease nickel metallocenter.</text>
</comment>
<dbReference type="KEGG" id="cars:E1B03_15130"/>
<dbReference type="PIRSF" id="PIRSF009467">
    <property type="entry name" value="Ureas_acces_UreF"/>
    <property type="match status" value="1"/>
</dbReference>
<comment type="similarity">
    <text evidence="3">Belongs to the UreF family.</text>
</comment>
<dbReference type="InterPro" id="IPR002639">
    <property type="entry name" value="UreF"/>
</dbReference>
<dbReference type="Pfam" id="PF01730">
    <property type="entry name" value="UreF"/>
    <property type="match status" value="1"/>
</dbReference>